<evidence type="ECO:0000256" key="1">
    <source>
        <dbReference type="ARBA" id="ARBA00004653"/>
    </source>
</evidence>
<proteinExistence type="predicted"/>
<name>A0A832I2D1_UNCEI</name>
<sequence>MTVPASDPAVAAEAAAAARAFAALVWGAAQAALLACAGHRALLLWSWWRGARRAPAAPPPPPAEWPRVTVQLPVYNERRVATRLLDAVAAFDYPRDRLEVQVLDDSTDETRDLVAAAAARHRRAGLDVTVRRRRRRTGYKAGALAAGLRTARGELVAVFDADFVPPSDFLRRVVPHFSDPRVGMVQARWGHLNRDANELTRAQAAMLDAHFNLEHAVRQARGLFFNFNGTAGVWRRACIKDAGGWSHDTLTEDLDLSYRAQLRGWRFVYEPAVVVPAELPADLAAFRAQQRRWARGSIQTARKLLPAVLAAPLPARVRLEACAHLTAHAVHPLLIVLTVLLPSVMGVPTALPAAAAWALQAAVLGLGVAPVALFLWAGQRAAGVGVWAAARGAAAAIVLGAGMSLHLSRAVLAGLAGRTGEFERTPKTGAGAAHAPTPAYRPPRAAAGRGELALALYAAALGAAAWHGGEWRTVPFTALLSAGFLAVGLGALRAVNGAGRACAAVAPAAGAGRRAPAAGRSPAFAPRRARGVTGG</sequence>
<dbReference type="SUPFAM" id="SSF53448">
    <property type="entry name" value="Nucleotide-diphospho-sugar transferases"/>
    <property type="match status" value="1"/>
</dbReference>
<dbReference type="Pfam" id="PF13641">
    <property type="entry name" value="Glyco_tranf_2_3"/>
    <property type="match status" value="1"/>
</dbReference>
<evidence type="ECO:0000256" key="4">
    <source>
        <dbReference type="ARBA" id="ARBA00022692"/>
    </source>
</evidence>
<dbReference type="FunFam" id="3.90.550.10:FF:000057">
    <property type="entry name" value="Glycosyltransferase-like protein, family 2"/>
    <property type="match status" value="1"/>
</dbReference>
<evidence type="ECO:0000256" key="9">
    <source>
        <dbReference type="SAM" id="MobiDB-lite"/>
    </source>
</evidence>
<keyword evidence="6" id="KW-0333">Golgi apparatus</keyword>
<feature type="transmembrane region" description="Helical" evidence="10">
    <location>
        <begin position="329"/>
        <end position="347"/>
    </location>
</feature>
<comment type="caution">
    <text evidence="11">The sequence shown here is derived from an EMBL/GenBank/DDBJ whole genome shotgun (WGS) entry which is preliminary data.</text>
</comment>
<feature type="transmembrane region" description="Helical" evidence="10">
    <location>
        <begin position="474"/>
        <end position="492"/>
    </location>
</feature>
<protein>
    <submittedName>
        <fullName evidence="11">Glycosyltransferase</fullName>
    </submittedName>
</protein>
<evidence type="ECO:0000256" key="8">
    <source>
        <dbReference type="ARBA" id="ARBA00023316"/>
    </source>
</evidence>
<keyword evidence="8" id="KW-0961">Cell wall biogenesis/degradation</keyword>
<feature type="compositionally biased region" description="Low complexity" evidence="9">
    <location>
        <begin position="513"/>
        <end position="526"/>
    </location>
</feature>
<evidence type="ECO:0000256" key="2">
    <source>
        <dbReference type="ARBA" id="ARBA00022676"/>
    </source>
</evidence>
<keyword evidence="4 10" id="KW-0812">Transmembrane</keyword>
<dbReference type="PANTHER" id="PTHR32044">
    <property type="entry name" value="GLUCOMANNAN 4-BETA-MANNOSYLTRANSFERASE 9"/>
    <property type="match status" value="1"/>
</dbReference>
<keyword evidence="2" id="KW-0328">Glycosyltransferase</keyword>
<organism evidence="11">
    <name type="scientific">Eiseniibacteriota bacterium</name>
    <dbReference type="NCBI Taxonomy" id="2212470"/>
    <lineage>
        <taxon>Bacteria</taxon>
        <taxon>Candidatus Eiseniibacteriota</taxon>
    </lineage>
</organism>
<keyword evidence="3 11" id="KW-0808">Transferase</keyword>
<feature type="transmembrane region" description="Helical" evidence="10">
    <location>
        <begin position="354"/>
        <end position="378"/>
    </location>
</feature>
<evidence type="ECO:0000256" key="6">
    <source>
        <dbReference type="ARBA" id="ARBA00023034"/>
    </source>
</evidence>
<keyword evidence="5 10" id="KW-1133">Transmembrane helix</keyword>
<gene>
    <name evidence="11" type="ORF">ENR23_01210</name>
</gene>
<evidence type="ECO:0000256" key="3">
    <source>
        <dbReference type="ARBA" id="ARBA00022679"/>
    </source>
</evidence>
<feature type="transmembrane region" description="Helical" evidence="10">
    <location>
        <begin position="384"/>
        <end position="405"/>
    </location>
</feature>
<dbReference type="PANTHER" id="PTHR32044:SF80">
    <property type="entry name" value="XYLOGLUCAN GLYCOSYLTRANSFERASE 2-RELATED"/>
    <property type="match status" value="1"/>
</dbReference>
<evidence type="ECO:0000256" key="5">
    <source>
        <dbReference type="ARBA" id="ARBA00022989"/>
    </source>
</evidence>
<evidence type="ECO:0000256" key="7">
    <source>
        <dbReference type="ARBA" id="ARBA00023136"/>
    </source>
</evidence>
<keyword evidence="7 10" id="KW-0472">Membrane</keyword>
<dbReference type="Gene3D" id="3.90.550.10">
    <property type="entry name" value="Spore Coat Polysaccharide Biosynthesis Protein SpsA, Chain A"/>
    <property type="match status" value="1"/>
</dbReference>
<dbReference type="AlphaFoldDB" id="A0A832I2D1"/>
<feature type="region of interest" description="Disordered" evidence="9">
    <location>
        <begin position="513"/>
        <end position="535"/>
    </location>
</feature>
<dbReference type="GO" id="GO:0071555">
    <property type="term" value="P:cell wall organization"/>
    <property type="evidence" value="ECO:0007669"/>
    <property type="project" value="UniProtKB-KW"/>
</dbReference>
<dbReference type="EMBL" id="DSQF01000002">
    <property type="protein sequence ID" value="HGZ42040.1"/>
    <property type="molecule type" value="Genomic_DNA"/>
</dbReference>
<dbReference type="InterPro" id="IPR029044">
    <property type="entry name" value="Nucleotide-diphossugar_trans"/>
</dbReference>
<evidence type="ECO:0000313" key="11">
    <source>
        <dbReference type="EMBL" id="HGZ42040.1"/>
    </source>
</evidence>
<accession>A0A832I2D1</accession>
<reference evidence="11" key="1">
    <citation type="journal article" date="2020" name="mSystems">
        <title>Genome- and Community-Level Interaction Insights into Carbon Utilization and Element Cycling Functions of Hydrothermarchaeota in Hydrothermal Sediment.</title>
        <authorList>
            <person name="Zhou Z."/>
            <person name="Liu Y."/>
            <person name="Xu W."/>
            <person name="Pan J."/>
            <person name="Luo Z.H."/>
            <person name="Li M."/>
        </authorList>
    </citation>
    <scope>NUCLEOTIDE SEQUENCE [LARGE SCALE GENOMIC DNA]</scope>
    <source>
        <strain evidence="11">SpSt-381</strain>
    </source>
</reference>
<comment type="subcellular location">
    <subcellularLocation>
        <location evidence="1">Golgi apparatus membrane</location>
        <topology evidence="1">Multi-pass membrane protein</topology>
    </subcellularLocation>
</comment>
<evidence type="ECO:0000256" key="10">
    <source>
        <dbReference type="SAM" id="Phobius"/>
    </source>
</evidence>
<dbReference type="GO" id="GO:0016757">
    <property type="term" value="F:glycosyltransferase activity"/>
    <property type="evidence" value="ECO:0007669"/>
    <property type="project" value="UniProtKB-KW"/>
</dbReference>